<protein>
    <recommendedName>
        <fullName evidence="3">Four helix bundle protein</fullName>
    </recommendedName>
</protein>
<organism evidence="1 2">
    <name type="scientific">Campylobacter gracilis RM3268</name>
    <dbReference type="NCBI Taxonomy" id="553220"/>
    <lineage>
        <taxon>Bacteria</taxon>
        <taxon>Pseudomonadati</taxon>
        <taxon>Campylobacterota</taxon>
        <taxon>Epsilonproteobacteria</taxon>
        <taxon>Campylobacterales</taxon>
        <taxon>Campylobacteraceae</taxon>
        <taxon>Campylobacter</taxon>
    </lineage>
</organism>
<comment type="caution">
    <text evidence="1">The sequence shown here is derived from an EMBL/GenBank/DDBJ whole genome shotgun (WGS) entry which is preliminary data.</text>
</comment>
<sequence>MVAHVLHFSFSEIMDLNVNEYHRFLKISQEILKASAGSFN</sequence>
<proteinExistence type="predicted"/>
<evidence type="ECO:0000313" key="2">
    <source>
        <dbReference type="Proteomes" id="UP000005709"/>
    </source>
</evidence>
<evidence type="ECO:0008006" key="3">
    <source>
        <dbReference type="Google" id="ProtNLM"/>
    </source>
</evidence>
<name>C8PII7_9BACT</name>
<reference evidence="1 2" key="1">
    <citation type="submission" date="2009-07" db="EMBL/GenBank/DDBJ databases">
        <authorList>
            <person name="Madupu R."/>
            <person name="Sebastian Y."/>
            <person name="Durkin A.S."/>
            <person name="Torralba M."/>
            <person name="Methe B."/>
            <person name="Sutton G.G."/>
            <person name="Strausberg R.L."/>
            <person name="Nelson K.E."/>
        </authorList>
    </citation>
    <scope>NUCLEOTIDE SEQUENCE [LARGE SCALE GENOMIC DNA]</scope>
    <source>
        <strain evidence="1 2">RM3268</strain>
    </source>
</reference>
<dbReference type="RefSeq" id="WP_005872449.1">
    <property type="nucleotide sequence ID" value="NZ_ACYG01000027.1"/>
</dbReference>
<evidence type="ECO:0000313" key="1">
    <source>
        <dbReference type="EMBL" id="EEV17352.1"/>
    </source>
</evidence>
<dbReference type="EMBL" id="ACYG01000027">
    <property type="protein sequence ID" value="EEV17352.1"/>
    <property type="molecule type" value="Genomic_DNA"/>
</dbReference>
<gene>
    <name evidence="1" type="ORF">CAMGR0001_1647</name>
</gene>
<keyword evidence="2" id="KW-1185">Reference proteome</keyword>
<dbReference type="AlphaFoldDB" id="C8PII7"/>
<accession>C8PII7</accession>
<dbReference type="Proteomes" id="UP000005709">
    <property type="component" value="Unassembled WGS sequence"/>
</dbReference>